<dbReference type="Pfam" id="PF00005">
    <property type="entry name" value="ABC_tran"/>
    <property type="match status" value="1"/>
</dbReference>
<keyword evidence="4 6" id="KW-0067">ATP-binding</keyword>
<dbReference type="eggNOG" id="COG1121">
    <property type="taxonomic scope" value="Bacteria"/>
</dbReference>
<dbReference type="Proteomes" id="UP000182126">
    <property type="component" value="Chromosome I"/>
</dbReference>
<keyword evidence="2" id="KW-0813">Transport</keyword>
<proteinExistence type="inferred from homology"/>
<dbReference type="InterPro" id="IPR003439">
    <property type="entry name" value="ABC_transporter-like_ATP-bd"/>
</dbReference>
<dbReference type="PANTHER" id="PTHR42734">
    <property type="entry name" value="METAL TRANSPORT SYSTEM ATP-BINDING PROTEIN TM_0124-RELATED"/>
    <property type="match status" value="1"/>
</dbReference>
<name>A0A1H1QYK7_9MICO</name>
<comment type="similarity">
    <text evidence="1">Belongs to the ABC transporter superfamily.</text>
</comment>
<dbReference type="GO" id="GO:0016887">
    <property type="term" value="F:ATP hydrolysis activity"/>
    <property type="evidence" value="ECO:0007669"/>
    <property type="project" value="InterPro"/>
</dbReference>
<organism evidence="6 7">
    <name type="scientific">Microbacterium paraoxydans</name>
    <dbReference type="NCBI Taxonomy" id="199592"/>
    <lineage>
        <taxon>Bacteria</taxon>
        <taxon>Bacillati</taxon>
        <taxon>Actinomycetota</taxon>
        <taxon>Actinomycetes</taxon>
        <taxon>Micrococcales</taxon>
        <taxon>Microbacteriaceae</taxon>
        <taxon>Microbacterium</taxon>
    </lineage>
</organism>
<dbReference type="PROSITE" id="PS00211">
    <property type="entry name" value="ABC_TRANSPORTER_1"/>
    <property type="match status" value="1"/>
</dbReference>
<evidence type="ECO:0000256" key="4">
    <source>
        <dbReference type="ARBA" id="ARBA00022840"/>
    </source>
</evidence>
<dbReference type="Gene3D" id="3.40.50.300">
    <property type="entry name" value="P-loop containing nucleotide triphosphate hydrolases"/>
    <property type="match status" value="1"/>
</dbReference>
<accession>A0A1H1QYK7</accession>
<dbReference type="EMBL" id="LT629770">
    <property type="protein sequence ID" value="SDS28476.1"/>
    <property type="molecule type" value="Genomic_DNA"/>
</dbReference>
<dbReference type="InterPro" id="IPR027417">
    <property type="entry name" value="P-loop_NTPase"/>
</dbReference>
<feature type="domain" description="ABC transporter" evidence="5">
    <location>
        <begin position="12"/>
        <end position="218"/>
    </location>
</feature>
<dbReference type="GO" id="GO:0005524">
    <property type="term" value="F:ATP binding"/>
    <property type="evidence" value="ECO:0007669"/>
    <property type="project" value="UniProtKB-KW"/>
</dbReference>
<dbReference type="InterPro" id="IPR003593">
    <property type="entry name" value="AAA+_ATPase"/>
</dbReference>
<dbReference type="PROSITE" id="PS50893">
    <property type="entry name" value="ABC_TRANSPORTER_2"/>
    <property type="match status" value="1"/>
</dbReference>
<evidence type="ECO:0000313" key="7">
    <source>
        <dbReference type="Proteomes" id="UP000182126"/>
    </source>
</evidence>
<evidence type="ECO:0000256" key="1">
    <source>
        <dbReference type="ARBA" id="ARBA00005417"/>
    </source>
</evidence>
<dbReference type="AlphaFoldDB" id="A0A1H1QYK7"/>
<protein>
    <submittedName>
        <fullName evidence="6">Zinc/manganese transport system ATP-binding protein</fullName>
    </submittedName>
</protein>
<evidence type="ECO:0000313" key="6">
    <source>
        <dbReference type="EMBL" id="SDS28476.1"/>
    </source>
</evidence>
<reference evidence="6 7" key="1">
    <citation type="submission" date="2016-10" db="EMBL/GenBank/DDBJ databases">
        <authorList>
            <person name="de Groot N.N."/>
        </authorList>
    </citation>
    <scope>NUCLEOTIDE SEQUENCE [LARGE SCALE GENOMIC DNA]</scope>
    <source>
        <strain evidence="6 7">DSM 15019</strain>
    </source>
</reference>
<dbReference type="RefSeq" id="WP_083370919.1">
    <property type="nucleotide sequence ID" value="NZ_LT629770.1"/>
</dbReference>
<sequence length="218" mass="23186">MTRTLRTADGALRLDDVSVRLGDREALRGVTLEVEAGEFVVVTGPNGAGKSTLLEVAAGVRSPTRGWRSVTGPIAFVPQRAAVPPGLPLTARDVVTVGTWRRLGAFRRRDRRARAAVAAAMERTAVSALQRLPFATLSGGQQQRVLLAQGVAGEAGVLLVDEPTTALDAASVRRIRAVLREEADRGAVILCVTHDSTLIADADREVALRNGVRLSARR</sequence>
<dbReference type="InterPro" id="IPR050153">
    <property type="entry name" value="Metal_Ion_Import_ABC"/>
</dbReference>
<keyword evidence="3" id="KW-0547">Nucleotide-binding</keyword>
<dbReference type="GeneID" id="36301308"/>
<evidence type="ECO:0000256" key="3">
    <source>
        <dbReference type="ARBA" id="ARBA00022741"/>
    </source>
</evidence>
<dbReference type="InterPro" id="IPR017871">
    <property type="entry name" value="ABC_transporter-like_CS"/>
</dbReference>
<dbReference type="SMART" id="SM00382">
    <property type="entry name" value="AAA"/>
    <property type="match status" value="1"/>
</dbReference>
<gene>
    <name evidence="6" type="ORF">SAMN04489809_1511</name>
</gene>
<evidence type="ECO:0000256" key="2">
    <source>
        <dbReference type="ARBA" id="ARBA00022448"/>
    </source>
</evidence>
<dbReference type="PANTHER" id="PTHR42734:SF5">
    <property type="entry name" value="IRON TRANSPORT SYSTEM ATP-BINDING PROTEIN HI_0361-RELATED"/>
    <property type="match status" value="1"/>
</dbReference>
<dbReference type="SUPFAM" id="SSF52540">
    <property type="entry name" value="P-loop containing nucleoside triphosphate hydrolases"/>
    <property type="match status" value="1"/>
</dbReference>
<evidence type="ECO:0000259" key="5">
    <source>
        <dbReference type="PROSITE" id="PS50893"/>
    </source>
</evidence>